<organism evidence="1 2">
    <name type="scientific">Araneus ventricosus</name>
    <name type="common">Orbweaver spider</name>
    <name type="synonym">Epeira ventricosa</name>
    <dbReference type="NCBI Taxonomy" id="182803"/>
    <lineage>
        <taxon>Eukaryota</taxon>
        <taxon>Metazoa</taxon>
        <taxon>Ecdysozoa</taxon>
        <taxon>Arthropoda</taxon>
        <taxon>Chelicerata</taxon>
        <taxon>Arachnida</taxon>
        <taxon>Araneae</taxon>
        <taxon>Araneomorphae</taxon>
        <taxon>Entelegynae</taxon>
        <taxon>Araneoidea</taxon>
        <taxon>Araneidae</taxon>
        <taxon>Araneus</taxon>
    </lineage>
</organism>
<comment type="caution">
    <text evidence="1">The sequence shown here is derived from an EMBL/GenBank/DDBJ whole genome shotgun (WGS) entry which is preliminary data.</text>
</comment>
<dbReference type="Proteomes" id="UP000499080">
    <property type="component" value="Unassembled WGS sequence"/>
</dbReference>
<name>A0A4Y2IR31_ARAVE</name>
<evidence type="ECO:0000313" key="2">
    <source>
        <dbReference type="Proteomes" id="UP000499080"/>
    </source>
</evidence>
<protein>
    <submittedName>
        <fullName evidence="1">Uncharacterized protein</fullName>
    </submittedName>
</protein>
<keyword evidence="2" id="KW-1185">Reference proteome</keyword>
<accession>A0A4Y2IR31</accession>
<gene>
    <name evidence="1" type="ORF">AVEN_59170_1</name>
</gene>
<proteinExistence type="predicted"/>
<reference evidence="1 2" key="1">
    <citation type="journal article" date="2019" name="Sci. Rep.">
        <title>Orb-weaving spider Araneus ventricosus genome elucidates the spidroin gene catalogue.</title>
        <authorList>
            <person name="Kono N."/>
            <person name="Nakamura H."/>
            <person name="Ohtoshi R."/>
            <person name="Moran D.A.P."/>
            <person name="Shinohara A."/>
            <person name="Yoshida Y."/>
            <person name="Fujiwara M."/>
            <person name="Mori M."/>
            <person name="Tomita M."/>
            <person name="Arakawa K."/>
        </authorList>
    </citation>
    <scope>NUCLEOTIDE SEQUENCE [LARGE SCALE GENOMIC DNA]</scope>
</reference>
<dbReference type="EMBL" id="BGPR01002835">
    <property type="protein sequence ID" value="GBM79679.1"/>
    <property type="molecule type" value="Genomic_DNA"/>
</dbReference>
<dbReference type="AlphaFoldDB" id="A0A4Y2IR31"/>
<sequence length="93" mass="10499">MTAVAITRVLPETGHGLSPPEEGTYYYKREDSIPPMTALTTRSENSLTYIYTTYLWSPQVEEVIVTSGDKNQNSMRHSIYLLKVLEELQDGDG</sequence>
<evidence type="ECO:0000313" key="1">
    <source>
        <dbReference type="EMBL" id="GBM79679.1"/>
    </source>
</evidence>